<organism evidence="1 2">
    <name type="scientific">Araneus ventricosus</name>
    <name type="common">Orbweaver spider</name>
    <name type="synonym">Epeira ventricosa</name>
    <dbReference type="NCBI Taxonomy" id="182803"/>
    <lineage>
        <taxon>Eukaryota</taxon>
        <taxon>Metazoa</taxon>
        <taxon>Ecdysozoa</taxon>
        <taxon>Arthropoda</taxon>
        <taxon>Chelicerata</taxon>
        <taxon>Arachnida</taxon>
        <taxon>Araneae</taxon>
        <taxon>Araneomorphae</taxon>
        <taxon>Entelegynae</taxon>
        <taxon>Araneoidea</taxon>
        <taxon>Araneidae</taxon>
        <taxon>Araneus</taxon>
    </lineage>
</organism>
<dbReference type="AlphaFoldDB" id="A0A4Y2QPX8"/>
<reference evidence="1 2" key="1">
    <citation type="journal article" date="2019" name="Sci. Rep.">
        <title>Orb-weaving spider Araneus ventricosus genome elucidates the spidroin gene catalogue.</title>
        <authorList>
            <person name="Kono N."/>
            <person name="Nakamura H."/>
            <person name="Ohtoshi R."/>
            <person name="Moran D.A.P."/>
            <person name="Shinohara A."/>
            <person name="Yoshida Y."/>
            <person name="Fujiwara M."/>
            <person name="Mori M."/>
            <person name="Tomita M."/>
            <person name="Arakawa K."/>
        </authorList>
    </citation>
    <scope>NUCLEOTIDE SEQUENCE [LARGE SCALE GENOMIC DNA]</scope>
</reference>
<evidence type="ECO:0000313" key="1">
    <source>
        <dbReference type="EMBL" id="GBN65245.1"/>
    </source>
</evidence>
<accession>A0A4Y2QPX8</accession>
<protein>
    <submittedName>
        <fullName evidence="1">Uncharacterized protein</fullName>
    </submittedName>
</protein>
<dbReference type="Proteomes" id="UP000499080">
    <property type="component" value="Unassembled WGS sequence"/>
</dbReference>
<dbReference type="OrthoDB" id="6753017at2759"/>
<name>A0A4Y2QPX8_ARAVE</name>
<evidence type="ECO:0000313" key="2">
    <source>
        <dbReference type="Proteomes" id="UP000499080"/>
    </source>
</evidence>
<gene>
    <name evidence="1" type="ORF">AVEN_255641_1</name>
</gene>
<proteinExistence type="predicted"/>
<dbReference type="EMBL" id="BGPR01014444">
    <property type="protein sequence ID" value="GBN65245.1"/>
    <property type="molecule type" value="Genomic_DNA"/>
</dbReference>
<comment type="caution">
    <text evidence="1">The sequence shown here is derived from an EMBL/GenBank/DDBJ whole genome shotgun (WGS) entry which is preliminary data.</text>
</comment>
<sequence length="103" mass="11657">MTIDEKCLQSEDDAVIRKCNVQDMLILGFNHPDVMEQFVKKGKGHFTINRNCSPWVGVWSVIVIEQTFMHSMKSFGGLTRGREMTIFHNPSSTPDAIEQAGDK</sequence>
<keyword evidence="2" id="KW-1185">Reference proteome</keyword>